<comment type="caution">
    <text evidence="2">The sequence shown here is derived from an EMBL/GenBank/DDBJ whole genome shotgun (WGS) entry which is preliminary data.</text>
</comment>
<dbReference type="EMBL" id="JACEIK010000090">
    <property type="protein sequence ID" value="MCD7449309.1"/>
    <property type="molecule type" value="Genomic_DNA"/>
</dbReference>
<evidence type="ECO:0000313" key="2">
    <source>
        <dbReference type="EMBL" id="MCD7449309.1"/>
    </source>
</evidence>
<organism evidence="2 3">
    <name type="scientific">Datura stramonium</name>
    <name type="common">Jimsonweed</name>
    <name type="synonym">Common thornapple</name>
    <dbReference type="NCBI Taxonomy" id="4076"/>
    <lineage>
        <taxon>Eukaryota</taxon>
        <taxon>Viridiplantae</taxon>
        <taxon>Streptophyta</taxon>
        <taxon>Embryophyta</taxon>
        <taxon>Tracheophyta</taxon>
        <taxon>Spermatophyta</taxon>
        <taxon>Magnoliopsida</taxon>
        <taxon>eudicotyledons</taxon>
        <taxon>Gunneridae</taxon>
        <taxon>Pentapetalae</taxon>
        <taxon>asterids</taxon>
        <taxon>lamiids</taxon>
        <taxon>Solanales</taxon>
        <taxon>Solanaceae</taxon>
        <taxon>Solanoideae</taxon>
        <taxon>Datureae</taxon>
        <taxon>Datura</taxon>
    </lineage>
</organism>
<keyword evidence="3" id="KW-1185">Reference proteome</keyword>
<reference evidence="2 3" key="1">
    <citation type="journal article" date="2021" name="BMC Genomics">
        <title>Datura genome reveals duplications of psychoactive alkaloid biosynthetic genes and high mutation rate following tissue culture.</title>
        <authorList>
            <person name="Rajewski A."/>
            <person name="Carter-House D."/>
            <person name="Stajich J."/>
            <person name="Litt A."/>
        </authorList>
    </citation>
    <scope>NUCLEOTIDE SEQUENCE [LARGE SCALE GENOMIC DNA]</scope>
    <source>
        <strain evidence="2">AR-01</strain>
    </source>
</reference>
<dbReference type="PANTHER" id="PTHR36766:SF70">
    <property type="entry name" value="DISEASE RESISTANCE PROTEIN RGA4"/>
    <property type="match status" value="1"/>
</dbReference>
<keyword evidence="1" id="KW-0611">Plant defense</keyword>
<dbReference type="Gene3D" id="3.80.10.10">
    <property type="entry name" value="Ribonuclease Inhibitor"/>
    <property type="match status" value="2"/>
</dbReference>
<proteinExistence type="predicted"/>
<accession>A0ABS8RRQ2</accession>
<evidence type="ECO:0000256" key="1">
    <source>
        <dbReference type="ARBA" id="ARBA00022821"/>
    </source>
</evidence>
<name>A0ABS8RRQ2_DATST</name>
<dbReference type="Proteomes" id="UP000823775">
    <property type="component" value="Unassembled WGS sequence"/>
</dbReference>
<dbReference type="PANTHER" id="PTHR36766">
    <property type="entry name" value="PLANT BROAD-SPECTRUM MILDEW RESISTANCE PROTEIN RPW8"/>
    <property type="match status" value="1"/>
</dbReference>
<sequence>MCRKCASVSYLDISQCSKLITVPTGGLHRFTGLLHLRIGPFSEMVDFEAFQLIFNGIQQLLSLRTLALPHRLGNLTSLELDKVANGYNIWNSLHVMPKLRSLEVYDCPLLKLCQDGLGSNSLQQLILYNCEKLQHLPHLTKLVYLRIKGCPQFEQSCTNRCDPNSQWSAFLIFHILTLAGQQFRTYIQGHAGADVVYQVKIHGRAITLGLVICSTEVTIAPAFVLMKNKIFSSLFIYLLKCCQYSSSLPWKDLVFEWTDKFEGYPSIRFRDSLLFFQIVILWRVGQIEAVDISADGDCDFQSLPKIPRISNLTSLETLGLVRCKWLQHMDFLDAMPKLRHLEIRDCPLLEALASDGLKSSLISLQQLTLSNCKN</sequence>
<gene>
    <name evidence="2" type="ORF">HAX54_051051</name>
</gene>
<protein>
    <submittedName>
        <fullName evidence="2">Uncharacterized protein</fullName>
    </submittedName>
</protein>
<dbReference type="InterPro" id="IPR032675">
    <property type="entry name" value="LRR_dom_sf"/>
</dbReference>
<dbReference type="SUPFAM" id="SSF52047">
    <property type="entry name" value="RNI-like"/>
    <property type="match status" value="2"/>
</dbReference>
<evidence type="ECO:0000313" key="3">
    <source>
        <dbReference type="Proteomes" id="UP000823775"/>
    </source>
</evidence>